<feature type="region of interest" description="Disordered" evidence="7">
    <location>
        <begin position="273"/>
        <end position="383"/>
    </location>
</feature>
<feature type="compositionally biased region" description="Basic residues" evidence="7">
    <location>
        <begin position="303"/>
        <end position="315"/>
    </location>
</feature>
<dbReference type="PANTHER" id="PTHR21212:SF0">
    <property type="entry name" value="SEIPIN"/>
    <property type="match status" value="1"/>
</dbReference>
<comment type="caution">
    <text evidence="9">The sequence shown here is derived from an EMBL/GenBank/DDBJ whole genome shotgun (WGS) entry which is preliminary data.</text>
</comment>
<evidence type="ECO:0000313" key="9">
    <source>
        <dbReference type="EMBL" id="KAF7761505.1"/>
    </source>
</evidence>
<feature type="compositionally biased region" description="Low complexity" evidence="7">
    <location>
        <begin position="293"/>
        <end position="302"/>
    </location>
</feature>
<keyword evidence="5" id="KW-0443">Lipid metabolism</keyword>
<gene>
    <name evidence="9" type="ORF">Agabi119p4_9497</name>
</gene>
<comment type="subcellular location">
    <subcellularLocation>
        <location evidence="1">Endoplasmic reticulum membrane</location>
        <topology evidence="1">Multi-pass membrane protein</topology>
    </subcellularLocation>
</comment>
<evidence type="ECO:0000256" key="7">
    <source>
        <dbReference type="SAM" id="MobiDB-lite"/>
    </source>
</evidence>
<dbReference type="AlphaFoldDB" id="A0A8H7C3V8"/>
<protein>
    <submittedName>
        <fullName evidence="9">Uncharacterized protein</fullName>
    </submittedName>
</protein>
<evidence type="ECO:0000256" key="6">
    <source>
        <dbReference type="ARBA" id="ARBA00023136"/>
    </source>
</evidence>
<keyword evidence="3" id="KW-0256">Endoplasmic reticulum</keyword>
<feature type="compositionally biased region" description="Basic and acidic residues" evidence="7">
    <location>
        <begin position="273"/>
        <end position="285"/>
    </location>
</feature>
<organism evidence="9 10">
    <name type="scientific">Agaricus bisporus var. burnettii</name>
    <dbReference type="NCBI Taxonomy" id="192524"/>
    <lineage>
        <taxon>Eukaryota</taxon>
        <taxon>Fungi</taxon>
        <taxon>Dikarya</taxon>
        <taxon>Basidiomycota</taxon>
        <taxon>Agaricomycotina</taxon>
        <taxon>Agaricomycetes</taxon>
        <taxon>Agaricomycetidae</taxon>
        <taxon>Agaricales</taxon>
        <taxon>Agaricineae</taxon>
        <taxon>Agaricaceae</taxon>
        <taxon>Agaricus</taxon>
    </lineage>
</organism>
<dbReference type="InterPro" id="IPR009617">
    <property type="entry name" value="Seipin"/>
</dbReference>
<evidence type="ECO:0000256" key="3">
    <source>
        <dbReference type="ARBA" id="ARBA00022824"/>
    </source>
</evidence>
<feature type="transmembrane region" description="Helical" evidence="8">
    <location>
        <begin position="229"/>
        <end position="253"/>
    </location>
</feature>
<accession>A0A8H7C3V8</accession>
<dbReference type="EMBL" id="JABXXO010000013">
    <property type="protein sequence ID" value="KAF7761505.1"/>
    <property type="molecule type" value="Genomic_DNA"/>
</dbReference>
<evidence type="ECO:0000256" key="1">
    <source>
        <dbReference type="ARBA" id="ARBA00004477"/>
    </source>
</evidence>
<dbReference type="PANTHER" id="PTHR21212">
    <property type="entry name" value="BERNARDINELLI-SEIP CONGENITAL LIPODYSTROPHY 2 HOMOLOG BSCL2 PROTEIN"/>
    <property type="match status" value="1"/>
</dbReference>
<feature type="transmembrane region" description="Helical" evidence="8">
    <location>
        <begin position="16"/>
        <end position="38"/>
    </location>
</feature>
<dbReference type="CDD" id="cd23995">
    <property type="entry name" value="Seipin_BSCL2_like"/>
    <property type="match status" value="1"/>
</dbReference>
<dbReference type="Pfam" id="PF06775">
    <property type="entry name" value="Seipin"/>
    <property type="match status" value="1"/>
</dbReference>
<name>A0A8H7C3V8_AGABI</name>
<dbReference type="GO" id="GO:0006629">
    <property type="term" value="P:lipid metabolic process"/>
    <property type="evidence" value="ECO:0007669"/>
    <property type="project" value="UniProtKB-KW"/>
</dbReference>
<reference evidence="9 10" key="1">
    <citation type="journal article" name="Sci. Rep.">
        <title>Telomere-to-telomere assembled and centromere annotated genomes of the two main subspecies of the button mushroom Agaricus bisporus reveal especially polymorphic chromosome ends.</title>
        <authorList>
            <person name="Sonnenberg A.S.M."/>
            <person name="Sedaghat-Telgerd N."/>
            <person name="Lavrijssen B."/>
            <person name="Ohm R.A."/>
            <person name="Hendrickx P.M."/>
            <person name="Scholtmeijer K."/>
            <person name="Baars J.J.P."/>
            <person name="van Peer A."/>
        </authorList>
    </citation>
    <scope>NUCLEOTIDE SEQUENCE [LARGE SCALE GENOMIC DNA]</scope>
    <source>
        <strain evidence="9 10">H119_p4</strain>
    </source>
</reference>
<dbReference type="GO" id="GO:0005789">
    <property type="term" value="C:endoplasmic reticulum membrane"/>
    <property type="evidence" value="ECO:0007669"/>
    <property type="project" value="UniProtKB-SubCell"/>
</dbReference>
<evidence type="ECO:0000313" key="10">
    <source>
        <dbReference type="Proteomes" id="UP000629468"/>
    </source>
</evidence>
<feature type="compositionally biased region" description="Basic and acidic residues" evidence="7">
    <location>
        <begin position="368"/>
        <end position="383"/>
    </location>
</feature>
<evidence type="ECO:0000256" key="2">
    <source>
        <dbReference type="ARBA" id="ARBA00022692"/>
    </source>
</evidence>
<dbReference type="GO" id="GO:0140042">
    <property type="term" value="P:lipid droplet formation"/>
    <property type="evidence" value="ECO:0007669"/>
    <property type="project" value="UniProtKB-ARBA"/>
</dbReference>
<feature type="transmembrane region" description="Helical" evidence="8">
    <location>
        <begin position="50"/>
        <end position="73"/>
    </location>
</feature>
<sequence length="383" mass="42094">MASRGNRHNGEQESRGILAILGSSLLFAPFKVLNLVAVNGVSVLRPYAPQLVPIAVCLFLVPFAISLSLYAGWSVWKSLAVGWDVPLYLQYGQTVAPYASATLPPIQAAQPYDISLHMRVPITESNMALGNFMATLTLATSSNETLVTVSRPCIVVPQTTSWFFWSSSIANIDTIVLSSFIAKTSYLLARVEIGRQDGWRTLGDGRGREVSILSASLRAREIPRGIRGLAIRSPLIASTLAASLFFLILSFIVTSCVLPSMFPFPVDHAKTKDEIDERESKHKLTDLPSTGNTRPRSSSTTLRLRRSKLTRRRSSTSRNVIPKVKEEEREVPTTIIPSAAGVTADIPDVSSHETRTAARERLRRRTSRQLDESDKDSKSESEG</sequence>
<evidence type="ECO:0000256" key="5">
    <source>
        <dbReference type="ARBA" id="ARBA00023098"/>
    </source>
</evidence>
<keyword evidence="2 8" id="KW-0812">Transmembrane</keyword>
<keyword evidence="4 8" id="KW-1133">Transmembrane helix</keyword>
<evidence type="ECO:0000256" key="8">
    <source>
        <dbReference type="SAM" id="Phobius"/>
    </source>
</evidence>
<keyword evidence="6 8" id="KW-0472">Membrane</keyword>
<proteinExistence type="predicted"/>
<dbReference type="Proteomes" id="UP000629468">
    <property type="component" value="Unassembled WGS sequence"/>
</dbReference>
<feature type="compositionally biased region" description="Basic and acidic residues" evidence="7">
    <location>
        <begin position="350"/>
        <end position="360"/>
    </location>
</feature>
<evidence type="ECO:0000256" key="4">
    <source>
        <dbReference type="ARBA" id="ARBA00022989"/>
    </source>
</evidence>